<proteinExistence type="predicted"/>
<sequence>MVKEHVNFQSNVFMPEIKLIRSTTLQVFASTILTNRRVAYRCS</sequence>
<keyword evidence="2" id="KW-1185">Reference proteome</keyword>
<evidence type="ECO:0000313" key="1">
    <source>
        <dbReference type="EMBL" id="BFF94000.1"/>
    </source>
</evidence>
<name>A0AAU9FE87_DROMD</name>
<dbReference type="AlphaFoldDB" id="A0AAU9FE87"/>
<reference evidence="1 2" key="1">
    <citation type="submission" date="2024-02" db="EMBL/GenBank/DDBJ databases">
        <title>A chromosome-level genome assembly of Drosophila madeirensis, a fruit fly species endemic to Madeira island.</title>
        <authorList>
            <person name="Tomihara K."/>
            <person name="Llopart A."/>
            <person name="Yamamoto D."/>
        </authorList>
    </citation>
    <scope>NUCLEOTIDE SEQUENCE [LARGE SCALE GENOMIC DNA]</scope>
    <source>
        <strain evidence="1 2">RF1</strain>
    </source>
</reference>
<dbReference type="EMBL" id="AP029264">
    <property type="protein sequence ID" value="BFF94000.1"/>
    <property type="molecule type" value="Genomic_DNA"/>
</dbReference>
<accession>A0AAU9FE87</accession>
<protein>
    <submittedName>
        <fullName evidence="1">Uncharacterized protein</fullName>
    </submittedName>
</protein>
<gene>
    <name evidence="1" type="ORF">DMAD_11735</name>
</gene>
<organism evidence="1 2">
    <name type="scientific">Drosophila madeirensis</name>
    <name type="common">Fruit fly</name>
    <dbReference type="NCBI Taxonomy" id="30013"/>
    <lineage>
        <taxon>Eukaryota</taxon>
        <taxon>Metazoa</taxon>
        <taxon>Ecdysozoa</taxon>
        <taxon>Arthropoda</taxon>
        <taxon>Hexapoda</taxon>
        <taxon>Insecta</taxon>
        <taxon>Pterygota</taxon>
        <taxon>Neoptera</taxon>
        <taxon>Endopterygota</taxon>
        <taxon>Diptera</taxon>
        <taxon>Brachycera</taxon>
        <taxon>Muscomorpha</taxon>
        <taxon>Ephydroidea</taxon>
        <taxon>Drosophilidae</taxon>
        <taxon>Drosophila</taxon>
        <taxon>Sophophora</taxon>
    </lineage>
</organism>
<evidence type="ECO:0000313" key="2">
    <source>
        <dbReference type="Proteomes" id="UP001500889"/>
    </source>
</evidence>
<dbReference type="Proteomes" id="UP001500889">
    <property type="component" value="Chromosome U"/>
</dbReference>